<organism evidence="7 8">
    <name type="scientific">Reticulomyxa filosa</name>
    <dbReference type="NCBI Taxonomy" id="46433"/>
    <lineage>
        <taxon>Eukaryota</taxon>
        <taxon>Sar</taxon>
        <taxon>Rhizaria</taxon>
        <taxon>Retaria</taxon>
        <taxon>Foraminifera</taxon>
        <taxon>Monothalamids</taxon>
        <taxon>Reticulomyxidae</taxon>
        <taxon>Reticulomyxa</taxon>
    </lineage>
</organism>
<evidence type="ECO:0000256" key="3">
    <source>
        <dbReference type="ARBA" id="ARBA00023134"/>
    </source>
</evidence>
<dbReference type="Gene3D" id="3.40.50.300">
    <property type="entry name" value="P-loop containing nucleotide triphosphate hydrolases"/>
    <property type="match status" value="1"/>
</dbReference>
<feature type="transmembrane region" description="Helical" evidence="6">
    <location>
        <begin position="145"/>
        <end position="161"/>
    </location>
</feature>
<dbReference type="GO" id="GO:0031683">
    <property type="term" value="F:G-protein beta/gamma-subunit complex binding"/>
    <property type="evidence" value="ECO:0007669"/>
    <property type="project" value="InterPro"/>
</dbReference>
<dbReference type="InterPro" id="IPR027417">
    <property type="entry name" value="P-loop_NTPase"/>
</dbReference>
<evidence type="ECO:0000256" key="6">
    <source>
        <dbReference type="SAM" id="Phobius"/>
    </source>
</evidence>
<keyword evidence="8" id="KW-1185">Reference proteome</keyword>
<keyword evidence="1" id="KW-0479">Metal-binding</keyword>
<dbReference type="GO" id="GO:0007188">
    <property type="term" value="P:adenylate cyclase-modulating G protein-coupled receptor signaling pathway"/>
    <property type="evidence" value="ECO:0007669"/>
    <property type="project" value="TreeGrafter"/>
</dbReference>
<dbReference type="PANTHER" id="PTHR10218">
    <property type="entry name" value="GTP-BINDING PROTEIN ALPHA SUBUNIT"/>
    <property type="match status" value="1"/>
</dbReference>
<keyword evidence="6" id="KW-1133">Transmembrane helix</keyword>
<feature type="binding site" evidence="5">
    <location>
        <begin position="59"/>
        <end position="62"/>
    </location>
    <ligand>
        <name>GTP</name>
        <dbReference type="ChEBI" id="CHEBI:37565"/>
    </ligand>
</feature>
<comment type="caution">
    <text evidence="7">The sequence shown here is derived from an EMBL/GenBank/DDBJ whole genome shotgun (WGS) entry which is preliminary data.</text>
</comment>
<dbReference type="GO" id="GO:0005834">
    <property type="term" value="C:heterotrimeric G-protein complex"/>
    <property type="evidence" value="ECO:0007669"/>
    <property type="project" value="TreeGrafter"/>
</dbReference>
<proteinExistence type="predicted"/>
<dbReference type="Proteomes" id="UP000023152">
    <property type="component" value="Unassembled WGS sequence"/>
</dbReference>
<dbReference type="GO" id="GO:0005525">
    <property type="term" value="F:GTP binding"/>
    <property type="evidence" value="ECO:0007669"/>
    <property type="project" value="UniProtKB-KW"/>
</dbReference>
<evidence type="ECO:0000313" key="7">
    <source>
        <dbReference type="EMBL" id="ETO17837.1"/>
    </source>
</evidence>
<dbReference type="Pfam" id="PF00503">
    <property type="entry name" value="G-alpha"/>
    <property type="match status" value="1"/>
</dbReference>
<name>X6MWH7_RETFI</name>
<dbReference type="PANTHER" id="PTHR10218:SF302">
    <property type="entry name" value="GUANINE NUCLEOTIDE-BINDING PROTEIN ALPHA-5 SUBUNIT"/>
    <property type="match status" value="1"/>
</dbReference>
<evidence type="ECO:0000256" key="5">
    <source>
        <dbReference type="PIRSR" id="PIRSR601019-1"/>
    </source>
</evidence>
<accession>X6MWH7</accession>
<sequence length="176" mass="20825">MDSHYTAVLFVISLADYNLNHELNECHHRVNRLIESMELLHSIVGLSYFKNTNFIFMFNHKDIFDRKLLHFKIPFSQHFPDDTPSRYDLVDSIDPSNPYPHEHEYDHDDMHVEFDSTKDLDSTYIINFLKQQFTLILPPHLRNTLRIYITCAIGLFVLLVVNDDHKLSYALIFVVV</sequence>
<dbReference type="PROSITE" id="PS51882">
    <property type="entry name" value="G_ALPHA"/>
    <property type="match status" value="1"/>
</dbReference>
<reference evidence="7 8" key="1">
    <citation type="journal article" date="2013" name="Curr. Biol.">
        <title>The Genome of the Foraminiferan Reticulomyxa filosa.</title>
        <authorList>
            <person name="Glockner G."/>
            <person name="Hulsmann N."/>
            <person name="Schleicher M."/>
            <person name="Noegel A.A."/>
            <person name="Eichinger L."/>
            <person name="Gallinger C."/>
            <person name="Pawlowski J."/>
            <person name="Sierra R."/>
            <person name="Euteneuer U."/>
            <person name="Pillet L."/>
            <person name="Moustafa A."/>
            <person name="Platzer M."/>
            <person name="Groth M."/>
            <person name="Szafranski K."/>
            <person name="Schliwa M."/>
        </authorList>
    </citation>
    <scope>NUCLEOTIDE SEQUENCE [LARGE SCALE GENOMIC DNA]</scope>
</reference>
<keyword evidence="6" id="KW-0472">Membrane</keyword>
<evidence type="ECO:0000313" key="8">
    <source>
        <dbReference type="Proteomes" id="UP000023152"/>
    </source>
</evidence>
<protein>
    <submittedName>
        <fullName evidence="7">Guanine nucleotide-binding protein alpha subunit</fullName>
    </submittedName>
</protein>
<feature type="non-terminal residue" evidence="7">
    <location>
        <position position="176"/>
    </location>
</feature>
<keyword evidence="2 5" id="KW-0547">Nucleotide-binding</keyword>
<evidence type="ECO:0000256" key="1">
    <source>
        <dbReference type="ARBA" id="ARBA00022723"/>
    </source>
</evidence>
<dbReference type="GO" id="GO:0005737">
    <property type="term" value="C:cytoplasm"/>
    <property type="evidence" value="ECO:0007669"/>
    <property type="project" value="TreeGrafter"/>
</dbReference>
<gene>
    <name evidence="7" type="ORF">RFI_19473</name>
</gene>
<dbReference type="InterPro" id="IPR001019">
    <property type="entry name" value="Gprotein_alpha_su"/>
</dbReference>
<evidence type="ECO:0000256" key="4">
    <source>
        <dbReference type="ARBA" id="ARBA00023224"/>
    </source>
</evidence>
<evidence type="ECO:0000256" key="2">
    <source>
        <dbReference type="ARBA" id="ARBA00022741"/>
    </source>
</evidence>
<dbReference type="EMBL" id="ASPP01015909">
    <property type="protein sequence ID" value="ETO17837.1"/>
    <property type="molecule type" value="Genomic_DNA"/>
</dbReference>
<dbReference type="AlphaFoldDB" id="X6MWH7"/>
<keyword evidence="3 5" id="KW-0342">GTP-binding</keyword>
<dbReference type="SUPFAM" id="SSF52540">
    <property type="entry name" value="P-loop containing nucleoside triphosphate hydrolases"/>
    <property type="match status" value="1"/>
</dbReference>
<keyword evidence="6" id="KW-0812">Transmembrane</keyword>
<dbReference type="GO" id="GO:0003924">
    <property type="term" value="F:GTPase activity"/>
    <property type="evidence" value="ECO:0007669"/>
    <property type="project" value="InterPro"/>
</dbReference>
<dbReference type="GO" id="GO:0046872">
    <property type="term" value="F:metal ion binding"/>
    <property type="evidence" value="ECO:0007669"/>
    <property type="project" value="UniProtKB-KW"/>
</dbReference>
<keyword evidence="4" id="KW-0807">Transducer</keyword>
<dbReference type="GO" id="GO:0001664">
    <property type="term" value="F:G protein-coupled receptor binding"/>
    <property type="evidence" value="ECO:0007669"/>
    <property type="project" value="TreeGrafter"/>
</dbReference>